<sequence length="58" mass="6732">MKCPKCGKTLKIIHTTSKDKMHTDAHYGHTYYLGDLFKVNKVFCDYSLKIEPQKANQI</sequence>
<reference evidence="1" key="1">
    <citation type="submission" date="2020-03" db="EMBL/GenBank/DDBJ databases">
        <title>The deep terrestrial virosphere.</title>
        <authorList>
            <person name="Holmfeldt K."/>
            <person name="Nilsson E."/>
            <person name="Simone D."/>
            <person name="Lopez-Fernandez M."/>
            <person name="Wu X."/>
            <person name="de Brujin I."/>
            <person name="Lundin D."/>
            <person name="Andersson A."/>
            <person name="Bertilsson S."/>
            <person name="Dopson M."/>
        </authorList>
    </citation>
    <scope>NUCLEOTIDE SEQUENCE</scope>
    <source>
        <strain evidence="1">MM415B03003</strain>
    </source>
</reference>
<evidence type="ECO:0000313" key="1">
    <source>
        <dbReference type="EMBL" id="QJA87389.1"/>
    </source>
</evidence>
<accession>A0A6M3KZ77</accession>
<organism evidence="1">
    <name type="scientific">viral metagenome</name>
    <dbReference type="NCBI Taxonomy" id="1070528"/>
    <lineage>
        <taxon>unclassified sequences</taxon>
        <taxon>metagenomes</taxon>
        <taxon>organismal metagenomes</taxon>
    </lineage>
</organism>
<dbReference type="AlphaFoldDB" id="A0A6M3KZ77"/>
<gene>
    <name evidence="1" type="ORF">MM415B03003_0006</name>
</gene>
<protein>
    <submittedName>
        <fullName evidence="1">Uncharacterized protein</fullName>
    </submittedName>
</protein>
<name>A0A6M3KZ77_9ZZZZ</name>
<dbReference type="EMBL" id="MT142702">
    <property type="protein sequence ID" value="QJA87389.1"/>
    <property type="molecule type" value="Genomic_DNA"/>
</dbReference>
<proteinExistence type="predicted"/>